<keyword evidence="3" id="KW-1185">Reference proteome</keyword>
<gene>
    <name evidence="2" type="ORF">E2C01_046452</name>
</gene>
<dbReference type="Proteomes" id="UP000324222">
    <property type="component" value="Unassembled WGS sequence"/>
</dbReference>
<name>A0A5B7FXY0_PORTR</name>
<organism evidence="2 3">
    <name type="scientific">Portunus trituberculatus</name>
    <name type="common">Swimming crab</name>
    <name type="synonym">Neptunus trituberculatus</name>
    <dbReference type="NCBI Taxonomy" id="210409"/>
    <lineage>
        <taxon>Eukaryota</taxon>
        <taxon>Metazoa</taxon>
        <taxon>Ecdysozoa</taxon>
        <taxon>Arthropoda</taxon>
        <taxon>Crustacea</taxon>
        <taxon>Multicrustacea</taxon>
        <taxon>Malacostraca</taxon>
        <taxon>Eumalacostraca</taxon>
        <taxon>Eucarida</taxon>
        <taxon>Decapoda</taxon>
        <taxon>Pleocyemata</taxon>
        <taxon>Brachyura</taxon>
        <taxon>Eubrachyura</taxon>
        <taxon>Portunoidea</taxon>
        <taxon>Portunidae</taxon>
        <taxon>Portuninae</taxon>
        <taxon>Portunus</taxon>
    </lineage>
</organism>
<reference evidence="2 3" key="1">
    <citation type="submission" date="2019-05" db="EMBL/GenBank/DDBJ databases">
        <title>Another draft genome of Portunus trituberculatus and its Hox gene families provides insights of decapod evolution.</title>
        <authorList>
            <person name="Jeong J.-H."/>
            <person name="Song I."/>
            <person name="Kim S."/>
            <person name="Choi T."/>
            <person name="Kim D."/>
            <person name="Ryu S."/>
            <person name="Kim W."/>
        </authorList>
    </citation>
    <scope>NUCLEOTIDE SEQUENCE [LARGE SCALE GENOMIC DNA]</scope>
    <source>
        <tissue evidence="2">Muscle</tissue>
    </source>
</reference>
<evidence type="ECO:0000256" key="1">
    <source>
        <dbReference type="SAM" id="MobiDB-lite"/>
    </source>
</evidence>
<sequence length="76" mass="9084">MEEKEQEDRKLNVRTSLNGKYKKKTKDTVTQALKEKKVIEGHGIKKNKWRLVMGNIEEEGRRVRRRREVVTGRHQP</sequence>
<evidence type="ECO:0000313" key="3">
    <source>
        <dbReference type="Proteomes" id="UP000324222"/>
    </source>
</evidence>
<protein>
    <submittedName>
        <fullName evidence="2">Uncharacterized protein</fullName>
    </submittedName>
</protein>
<feature type="region of interest" description="Disordered" evidence="1">
    <location>
        <begin position="1"/>
        <end position="23"/>
    </location>
</feature>
<accession>A0A5B7FXY0</accession>
<dbReference type="AlphaFoldDB" id="A0A5B7FXY0"/>
<feature type="compositionally biased region" description="Basic and acidic residues" evidence="1">
    <location>
        <begin position="1"/>
        <end position="11"/>
    </location>
</feature>
<dbReference type="EMBL" id="VSRR010010993">
    <property type="protein sequence ID" value="MPC52580.1"/>
    <property type="molecule type" value="Genomic_DNA"/>
</dbReference>
<evidence type="ECO:0000313" key="2">
    <source>
        <dbReference type="EMBL" id="MPC52580.1"/>
    </source>
</evidence>
<proteinExistence type="predicted"/>
<comment type="caution">
    <text evidence="2">The sequence shown here is derived from an EMBL/GenBank/DDBJ whole genome shotgun (WGS) entry which is preliminary data.</text>
</comment>